<accession>A0A199VER4</accession>
<dbReference type="EMBL" id="LSRQ01002154">
    <property type="protein sequence ID" value="OAY75265.1"/>
    <property type="molecule type" value="Genomic_DNA"/>
</dbReference>
<dbReference type="Pfam" id="PF00201">
    <property type="entry name" value="UDPGT"/>
    <property type="match status" value="1"/>
</dbReference>
<dbReference type="PANTHER" id="PTHR48049">
    <property type="entry name" value="GLYCOSYLTRANSFERASE"/>
    <property type="match status" value="1"/>
</dbReference>
<dbReference type="Proteomes" id="UP000092600">
    <property type="component" value="Unassembled WGS sequence"/>
</dbReference>
<organism evidence="3 4">
    <name type="scientific">Ananas comosus</name>
    <name type="common">Pineapple</name>
    <name type="synonym">Ananas ananas</name>
    <dbReference type="NCBI Taxonomy" id="4615"/>
    <lineage>
        <taxon>Eukaryota</taxon>
        <taxon>Viridiplantae</taxon>
        <taxon>Streptophyta</taxon>
        <taxon>Embryophyta</taxon>
        <taxon>Tracheophyta</taxon>
        <taxon>Spermatophyta</taxon>
        <taxon>Magnoliopsida</taxon>
        <taxon>Liliopsida</taxon>
        <taxon>Poales</taxon>
        <taxon>Bromeliaceae</taxon>
        <taxon>Bromelioideae</taxon>
        <taxon>Ananas</taxon>
    </lineage>
</organism>
<dbReference type="GO" id="GO:0035251">
    <property type="term" value="F:UDP-glucosyltransferase activity"/>
    <property type="evidence" value="ECO:0007669"/>
    <property type="project" value="InterPro"/>
</dbReference>
<evidence type="ECO:0000256" key="1">
    <source>
        <dbReference type="ARBA" id="ARBA00009995"/>
    </source>
</evidence>
<evidence type="ECO:0000313" key="4">
    <source>
        <dbReference type="Proteomes" id="UP000092600"/>
    </source>
</evidence>
<comment type="similarity">
    <text evidence="1">Belongs to the UDP-glycosyltransferase family.</text>
</comment>
<reference evidence="3 4" key="1">
    <citation type="journal article" date="2016" name="DNA Res.">
        <title>The draft genome of MD-2 pineapple using hybrid error correction of long reads.</title>
        <authorList>
            <person name="Redwan R.M."/>
            <person name="Saidin A."/>
            <person name="Kumar S.V."/>
        </authorList>
    </citation>
    <scope>NUCLEOTIDE SEQUENCE [LARGE SCALE GENOMIC DNA]</scope>
    <source>
        <strain evidence="4">cv. MD2</strain>
        <tissue evidence="3">Leaf</tissue>
    </source>
</reference>
<gene>
    <name evidence="3" type="ORF">ACMD2_11127</name>
</gene>
<proteinExistence type="inferred from homology"/>
<dbReference type="AlphaFoldDB" id="A0A199VER4"/>
<name>A0A199VER4_ANACO</name>
<dbReference type="InterPro" id="IPR050481">
    <property type="entry name" value="UDP-glycosyltransf_plant"/>
</dbReference>
<dbReference type="InterPro" id="IPR002213">
    <property type="entry name" value="UDP_glucos_trans"/>
</dbReference>
<comment type="caution">
    <text evidence="3">The sequence shown here is derived from an EMBL/GenBank/DDBJ whole genome shotgun (WGS) entry which is preliminary data.</text>
</comment>
<dbReference type="PANTHER" id="PTHR48049:SF60">
    <property type="entry name" value="UDP-GLYCOSYLTRANSFERASE 91B1"/>
    <property type="match status" value="1"/>
</dbReference>
<dbReference type="Gene3D" id="3.40.50.2000">
    <property type="entry name" value="Glycogen Phosphorylase B"/>
    <property type="match status" value="2"/>
</dbReference>
<protein>
    <submittedName>
        <fullName evidence="3">Putative UDP-rhamnose:rhamnosyltransferase 1</fullName>
    </submittedName>
</protein>
<dbReference type="SUPFAM" id="SSF53756">
    <property type="entry name" value="UDP-Glycosyltransferase/glycogen phosphorylase"/>
    <property type="match status" value="1"/>
</dbReference>
<dbReference type="STRING" id="4615.A0A199VER4"/>
<dbReference type="FunFam" id="3.40.50.2000:FF:000037">
    <property type="entry name" value="Glycosyltransferase"/>
    <property type="match status" value="1"/>
</dbReference>
<evidence type="ECO:0000256" key="2">
    <source>
        <dbReference type="ARBA" id="ARBA00022679"/>
    </source>
</evidence>
<sequence length="465" mass="49970">MDYSAADGNNLKGERDQLHVVMLPYFAFGHVLPFLELGRALARRGHRVSLLAPAALLRRLPAPAGATPLLSFVALPPLPHLPASVSSTADLPPRLRPLLQKSLDSLRPFFAEFVAGCSPKPDFVVHDFAAYWAASSASLPAVFFSTFPASTAAFFGRTNPADFIGPPRWVPFPTAVAFRRHELLRIFLDSVLPNASGVPESARLKMGLAGAAIVAQRSCPELEPDWFPLLSGLHDRPVVPLGLLPSTQAADGNLSADHPRIFEFLEAQKTGSAIYVALGSEAVLTAELLRELALGLELSNVPFLWALRKPAGAEDAAALLPEGFEERTRPRGLVVTGWAPQVQVLGHDAVGAFLTHCGWSSVVEGLQHGRALVLLPVCADQGLNARAMAEKGVGVEVERDEDSGFFSRSAVAEAVRKVVAGEEGAKVRAKAKEVSKVVGDVEMQDKYVDGFVKCLKEHRARESNI</sequence>
<evidence type="ECO:0000313" key="3">
    <source>
        <dbReference type="EMBL" id="OAY75265.1"/>
    </source>
</evidence>
<dbReference type="CDD" id="cd03784">
    <property type="entry name" value="GT1_Gtf-like"/>
    <property type="match status" value="1"/>
</dbReference>
<keyword evidence="2 3" id="KW-0808">Transferase</keyword>